<dbReference type="EMBL" id="HBIJ01003495">
    <property type="protein sequence ID" value="CAE0361705.1"/>
    <property type="molecule type" value="Transcribed_RNA"/>
</dbReference>
<dbReference type="PANTHER" id="PTHR15934:SF2">
    <property type="entry name" value="A-KINASE ANCHOR PROTEIN 7-LIKE PHOSPHOESTERASE DOMAIN-CONTAINING PROTEIN"/>
    <property type="match status" value="1"/>
</dbReference>
<feature type="region of interest" description="Disordered" evidence="1">
    <location>
        <begin position="1"/>
        <end position="20"/>
    </location>
</feature>
<feature type="compositionally biased region" description="Basic residues" evidence="1">
    <location>
        <begin position="521"/>
        <end position="532"/>
    </location>
</feature>
<dbReference type="InterPro" id="IPR019510">
    <property type="entry name" value="AKAP7-like_phosphoesterase"/>
</dbReference>
<evidence type="ECO:0000259" key="2">
    <source>
        <dbReference type="Pfam" id="PF10469"/>
    </source>
</evidence>
<dbReference type="AlphaFoldDB" id="A0A7S3JS80"/>
<gene>
    <name evidence="3" type="ORF">ALAG00032_LOCUS2438</name>
</gene>
<organism evidence="3">
    <name type="scientific">Aureoumbra lagunensis</name>
    <dbReference type="NCBI Taxonomy" id="44058"/>
    <lineage>
        <taxon>Eukaryota</taxon>
        <taxon>Sar</taxon>
        <taxon>Stramenopiles</taxon>
        <taxon>Ochrophyta</taxon>
        <taxon>Pelagophyceae</taxon>
        <taxon>Pelagomonadales</taxon>
        <taxon>Aureoumbra</taxon>
    </lineage>
</organism>
<name>A0A7S3JS80_9STRA</name>
<dbReference type="InterPro" id="IPR052641">
    <property type="entry name" value="AKAP7_isoform_gamma"/>
</dbReference>
<dbReference type="SUPFAM" id="SSF55144">
    <property type="entry name" value="LigT-like"/>
    <property type="match status" value="1"/>
</dbReference>
<dbReference type="CDD" id="cd06661">
    <property type="entry name" value="GGCT_like"/>
    <property type="match status" value="1"/>
</dbReference>
<sequence>MSEARPPLTKGGKSSYWNKNRRNKKKKPTFYVACRIVDPSVVNALVKLQDRMRMKVPALASCVIPEKDLHLTMVLITDNDEAEVIKTFYKLQIDLNECTENNTESKLHFAKRLGRFNDRDDELRVVFAELTQDSNMMMQKLREKLVTKLEAHGILDTQIYKPHVTLLKTSCLPTNAPRRQPAAQLAAYLNDELSEIPQINGDQLITELELISITNGQTLARLKKEASSKANKSCNGAANPSTFIPNFVDSDGIEIARLPLSKRAPLGEKKPKKSLLTSITLTPPQVKNTPKIRLFCYGELMRLERFVKSGICGKPCPASLCGWSLTFDARGGRENIQPGGQPSVRGISYQVTEEALDIVRKHTASYAEIFLDCLQLDGNQQSQDCLVFIARQIMNKGCALNFLSSEKPKPPLTYVKILRDNARHFQLDAKYQQFLDELPIAEDRNKEYFKVHANPLLNSGASQTSVKKITPGPPDEVYVRKKDLPSPIDENNGNDSVIQQDKSSSLTTKKKGGSYSNVPIHQRRRSQQKKRNNTCQSLVLQNDRY</sequence>
<feature type="domain" description="A-kinase anchor protein 7-like phosphoesterase" evidence="2">
    <location>
        <begin position="28"/>
        <end position="186"/>
    </location>
</feature>
<evidence type="ECO:0000313" key="3">
    <source>
        <dbReference type="EMBL" id="CAE0361705.1"/>
    </source>
</evidence>
<dbReference type="Gene3D" id="3.10.490.10">
    <property type="entry name" value="Gamma-glutamyl cyclotransferase-like"/>
    <property type="match status" value="1"/>
</dbReference>
<dbReference type="PANTHER" id="PTHR15934">
    <property type="entry name" value="RNA 2',3'-CYCLIC PHOSPHODIESTERASE"/>
    <property type="match status" value="1"/>
</dbReference>
<dbReference type="GO" id="GO:0034237">
    <property type="term" value="F:protein kinase A regulatory subunit binding"/>
    <property type="evidence" value="ECO:0007669"/>
    <property type="project" value="TreeGrafter"/>
</dbReference>
<dbReference type="InterPro" id="IPR013024">
    <property type="entry name" value="GGCT-like"/>
</dbReference>
<dbReference type="InterPro" id="IPR009097">
    <property type="entry name" value="Cyclic_Pdiesterase"/>
</dbReference>
<proteinExistence type="predicted"/>
<feature type="region of interest" description="Disordered" evidence="1">
    <location>
        <begin position="462"/>
        <end position="533"/>
    </location>
</feature>
<dbReference type="GO" id="GO:0010738">
    <property type="term" value="P:regulation of protein kinase A signaling"/>
    <property type="evidence" value="ECO:0007669"/>
    <property type="project" value="TreeGrafter"/>
</dbReference>
<dbReference type="Gene3D" id="3.90.1140.10">
    <property type="entry name" value="Cyclic phosphodiesterase"/>
    <property type="match status" value="1"/>
</dbReference>
<feature type="compositionally biased region" description="Polar residues" evidence="1">
    <location>
        <begin position="489"/>
        <end position="501"/>
    </location>
</feature>
<evidence type="ECO:0000256" key="1">
    <source>
        <dbReference type="SAM" id="MobiDB-lite"/>
    </source>
</evidence>
<accession>A0A7S3JS80</accession>
<protein>
    <recommendedName>
        <fullName evidence="2">A-kinase anchor protein 7-like phosphoesterase domain-containing protein</fullName>
    </recommendedName>
</protein>
<reference evidence="3" key="1">
    <citation type="submission" date="2021-01" db="EMBL/GenBank/DDBJ databases">
        <authorList>
            <person name="Corre E."/>
            <person name="Pelletier E."/>
            <person name="Niang G."/>
            <person name="Scheremetjew M."/>
            <person name="Finn R."/>
            <person name="Kale V."/>
            <person name="Holt S."/>
            <person name="Cochrane G."/>
            <person name="Meng A."/>
            <person name="Brown T."/>
            <person name="Cohen L."/>
        </authorList>
    </citation>
    <scope>NUCLEOTIDE SEQUENCE</scope>
    <source>
        <strain evidence="3">CCMP1510</strain>
    </source>
</reference>
<dbReference type="Pfam" id="PF10469">
    <property type="entry name" value="AKAP7_NLS"/>
    <property type="match status" value="1"/>
</dbReference>
<dbReference type="GO" id="GO:0005829">
    <property type="term" value="C:cytosol"/>
    <property type="evidence" value="ECO:0007669"/>
    <property type="project" value="TreeGrafter"/>
</dbReference>